<keyword evidence="4" id="KW-1185">Reference proteome</keyword>
<organism evidence="3 4">
    <name type="scientific">Natribacillus halophilus</name>
    <dbReference type="NCBI Taxonomy" id="549003"/>
    <lineage>
        <taxon>Bacteria</taxon>
        <taxon>Bacillati</taxon>
        <taxon>Bacillota</taxon>
        <taxon>Bacilli</taxon>
        <taxon>Bacillales</taxon>
        <taxon>Bacillaceae</taxon>
        <taxon>Natribacillus</taxon>
    </lineage>
</organism>
<dbReference type="AlphaFoldDB" id="A0A1G8QUH2"/>
<sequence>MRKAASMPELGEVVQTLTGRESQQFFIVIAIVDEHFVLLADGNRRMFKRAKKKNINHIRPCTFVSREVKNSLEETGRVTNAKLRHGLMQFRREQPDIRKGGE</sequence>
<evidence type="ECO:0000313" key="3">
    <source>
        <dbReference type="EMBL" id="SDJ08409.1"/>
    </source>
</evidence>
<evidence type="ECO:0000256" key="2">
    <source>
        <dbReference type="ARBA" id="ARBA00023274"/>
    </source>
</evidence>
<keyword evidence="1" id="KW-0689">Ribosomal protein</keyword>
<dbReference type="InterPro" id="IPR008991">
    <property type="entry name" value="Translation_prot_SH3-like_sf"/>
</dbReference>
<dbReference type="InterPro" id="IPR041985">
    <property type="entry name" value="Ribosomal_eL14_KOW"/>
</dbReference>
<dbReference type="Proteomes" id="UP000198853">
    <property type="component" value="Unassembled WGS sequence"/>
</dbReference>
<dbReference type="CDD" id="cd06088">
    <property type="entry name" value="KOW_RPL14"/>
    <property type="match status" value="1"/>
</dbReference>
<dbReference type="InterPro" id="IPR014722">
    <property type="entry name" value="Rib_uL2_dom2"/>
</dbReference>
<name>A0A1G8QUH2_9BACI</name>
<dbReference type="Gene3D" id="2.30.30.30">
    <property type="match status" value="1"/>
</dbReference>
<evidence type="ECO:0000313" key="4">
    <source>
        <dbReference type="Proteomes" id="UP000198853"/>
    </source>
</evidence>
<evidence type="ECO:0008006" key="5">
    <source>
        <dbReference type="Google" id="ProtNLM"/>
    </source>
</evidence>
<dbReference type="EMBL" id="FNEN01000014">
    <property type="protein sequence ID" value="SDJ08409.1"/>
    <property type="molecule type" value="Genomic_DNA"/>
</dbReference>
<gene>
    <name evidence="3" type="ORF">SAMN04488123_11422</name>
</gene>
<accession>A0A1G8QUH2</accession>
<proteinExistence type="predicted"/>
<reference evidence="3 4" key="1">
    <citation type="submission" date="2016-10" db="EMBL/GenBank/DDBJ databases">
        <authorList>
            <person name="de Groot N.N."/>
        </authorList>
    </citation>
    <scope>NUCLEOTIDE SEQUENCE [LARGE SCALE GENOMIC DNA]</scope>
    <source>
        <strain evidence="3 4">DSM 21771</strain>
    </source>
</reference>
<protein>
    <recommendedName>
        <fullName evidence="5">Ribosomal protein L14E/L6E/L27E</fullName>
    </recommendedName>
</protein>
<dbReference type="GO" id="GO:1990904">
    <property type="term" value="C:ribonucleoprotein complex"/>
    <property type="evidence" value="ECO:0007669"/>
    <property type="project" value="UniProtKB-KW"/>
</dbReference>
<dbReference type="GO" id="GO:0005840">
    <property type="term" value="C:ribosome"/>
    <property type="evidence" value="ECO:0007669"/>
    <property type="project" value="UniProtKB-KW"/>
</dbReference>
<dbReference type="OrthoDB" id="5244at2"/>
<dbReference type="SUPFAM" id="SSF50104">
    <property type="entry name" value="Translation proteins SH3-like domain"/>
    <property type="match status" value="1"/>
</dbReference>
<keyword evidence="2" id="KW-0687">Ribonucleoprotein</keyword>
<dbReference type="RefSeq" id="WP_090399280.1">
    <property type="nucleotide sequence ID" value="NZ_FNEN01000014.1"/>
</dbReference>
<evidence type="ECO:0000256" key="1">
    <source>
        <dbReference type="ARBA" id="ARBA00022980"/>
    </source>
</evidence>